<dbReference type="GO" id="GO:0050321">
    <property type="term" value="F:tau-protein kinase activity"/>
    <property type="evidence" value="ECO:0007669"/>
    <property type="project" value="TreeGrafter"/>
</dbReference>
<evidence type="ECO:0000256" key="15">
    <source>
        <dbReference type="ARBA" id="ARBA00022871"/>
    </source>
</evidence>
<evidence type="ECO:0000256" key="12">
    <source>
        <dbReference type="ARBA" id="ARBA00022840"/>
    </source>
</evidence>
<keyword evidence="13" id="KW-0460">Magnesium</keyword>
<dbReference type="PIRSF" id="PIRSF000654">
    <property type="entry name" value="Integrin-linked_kinase"/>
    <property type="match status" value="1"/>
</dbReference>
<keyword evidence="12 18" id="KW-0067">ATP-binding</keyword>
<keyword evidence="22" id="KW-1185">Reference proteome</keyword>
<organism evidence="21 22">
    <name type="scientific">Gadus morhua</name>
    <name type="common">Atlantic cod</name>
    <dbReference type="NCBI Taxonomy" id="8049"/>
    <lineage>
        <taxon>Eukaryota</taxon>
        <taxon>Metazoa</taxon>
        <taxon>Chordata</taxon>
        <taxon>Craniata</taxon>
        <taxon>Vertebrata</taxon>
        <taxon>Euteleostomi</taxon>
        <taxon>Actinopterygii</taxon>
        <taxon>Neopterygii</taxon>
        <taxon>Teleostei</taxon>
        <taxon>Neoteleostei</taxon>
        <taxon>Acanthomorphata</taxon>
        <taxon>Zeiogadaria</taxon>
        <taxon>Gadariae</taxon>
        <taxon>Gadiformes</taxon>
        <taxon>Gadoidei</taxon>
        <taxon>Gadidae</taxon>
        <taxon>Gadus</taxon>
    </lineage>
</organism>
<dbReference type="InterPro" id="IPR000719">
    <property type="entry name" value="Prot_kinase_dom"/>
</dbReference>
<dbReference type="SMART" id="SM00220">
    <property type="entry name" value="S_TKc"/>
    <property type="match status" value="1"/>
</dbReference>
<evidence type="ECO:0000256" key="8">
    <source>
        <dbReference type="ARBA" id="ARBA00022723"/>
    </source>
</evidence>
<sequence length="281" mass="31284">MSGRVVLGRRGYRLGKTIGEGTYSKVKIASSTKHGHNVAIKIVDRRSAPQDFTVKFLSRELTILRTVSHDHIVRLHELIDSTSGRLYIVMELAATDLLERIQQVGRLPEELARTYFTQIVSAVCYLHQNNIVHRDLKCENILLTVGNEVKITDFGFGRFLEGPSDLSSTFCGTPLYAPPEVLLGNHYDPKKSDIWSIGVILYVMLTACMPYDDSNAIRLVRAQRAPMAYPENAALADSCKSFILLILQYHASARPDIQQVAESTWLQPAVEDSDAAAAVPQ</sequence>
<dbReference type="PROSITE" id="PS00108">
    <property type="entry name" value="PROTEIN_KINASE_ST"/>
    <property type="match status" value="1"/>
</dbReference>
<keyword evidence="5 19" id="KW-0723">Serine/threonine-protein kinase</keyword>
<keyword evidence="7" id="KW-0808">Transferase</keyword>
<reference evidence="21" key="2">
    <citation type="submission" date="2025-09" db="UniProtKB">
        <authorList>
            <consortium name="Ensembl"/>
        </authorList>
    </citation>
    <scope>IDENTIFICATION</scope>
</reference>
<dbReference type="GO" id="GO:0030154">
    <property type="term" value="P:cell differentiation"/>
    <property type="evidence" value="ECO:0007669"/>
    <property type="project" value="UniProtKB-KW"/>
</dbReference>
<dbReference type="PANTHER" id="PTHR24346:SF102">
    <property type="entry name" value="TESTIS-SPECIFIC SERINE_THREONINE-PROTEIN KINASE 1"/>
    <property type="match status" value="1"/>
</dbReference>
<dbReference type="InterPro" id="IPR008271">
    <property type="entry name" value="Ser/Thr_kinase_AS"/>
</dbReference>
<comment type="similarity">
    <text evidence="2">Belongs to the protein kinase superfamily. CAMK Ser/Thr protein kinase family.</text>
</comment>
<comment type="cofactor">
    <cofactor evidence="1">
        <name>Mg(2+)</name>
        <dbReference type="ChEBI" id="CHEBI:18420"/>
    </cofactor>
</comment>
<evidence type="ECO:0000256" key="16">
    <source>
        <dbReference type="ARBA" id="ARBA00047899"/>
    </source>
</evidence>
<evidence type="ECO:0000256" key="13">
    <source>
        <dbReference type="ARBA" id="ARBA00022842"/>
    </source>
</evidence>
<dbReference type="KEGG" id="gmh:115555546"/>
<dbReference type="GO" id="GO:0000287">
    <property type="term" value="F:magnesium ion binding"/>
    <property type="evidence" value="ECO:0007669"/>
    <property type="project" value="UniProtKB-ARBA"/>
</dbReference>
<dbReference type="Pfam" id="PF00069">
    <property type="entry name" value="Pkinase"/>
    <property type="match status" value="1"/>
</dbReference>
<dbReference type="GO" id="GO:0005524">
    <property type="term" value="F:ATP binding"/>
    <property type="evidence" value="ECO:0007669"/>
    <property type="project" value="UniProtKB-UniRule"/>
</dbReference>
<evidence type="ECO:0000256" key="18">
    <source>
        <dbReference type="PROSITE-ProRule" id="PRU10141"/>
    </source>
</evidence>
<dbReference type="GeneTree" id="ENSGT00940000160464"/>
<dbReference type="Proteomes" id="UP000694546">
    <property type="component" value="Chromosome 12"/>
</dbReference>
<dbReference type="InterPro" id="IPR017441">
    <property type="entry name" value="Protein_kinase_ATP_BS"/>
</dbReference>
<dbReference type="PROSITE" id="PS00107">
    <property type="entry name" value="PROTEIN_KINASE_ATP"/>
    <property type="match status" value="1"/>
</dbReference>
<dbReference type="GO" id="GO:0005737">
    <property type="term" value="C:cytoplasm"/>
    <property type="evidence" value="ECO:0007669"/>
    <property type="project" value="TreeGrafter"/>
</dbReference>
<accession>A0A8C4ZYB0</accession>
<keyword evidence="6" id="KW-0597">Phosphoprotein</keyword>
<evidence type="ECO:0000256" key="19">
    <source>
        <dbReference type="RuleBase" id="RU000304"/>
    </source>
</evidence>
<dbReference type="InterPro" id="IPR011009">
    <property type="entry name" value="Kinase-like_dom_sf"/>
</dbReference>
<evidence type="ECO:0000256" key="14">
    <source>
        <dbReference type="ARBA" id="ARBA00022843"/>
    </source>
</evidence>
<comment type="catalytic activity">
    <reaction evidence="17">
        <text>L-seryl-[protein] + ATP = O-phospho-L-seryl-[protein] + ADP + H(+)</text>
        <dbReference type="Rhea" id="RHEA:17989"/>
        <dbReference type="Rhea" id="RHEA-COMP:9863"/>
        <dbReference type="Rhea" id="RHEA-COMP:11604"/>
        <dbReference type="ChEBI" id="CHEBI:15378"/>
        <dbReference type="ChEBI" id="CHEBI:29999"/>
        <dbReference type="ChEBI" id="CHEBI:30616"/>
        <dbReference type="ChEBI" id="CHEBI:83421"/>
        <dbReference type="ChEBI" id="CHEBI:456216"/>
        <dbReference type="EC" id="2.7.11.1"/>
    </reaction>
</comment>
<reference evidence="21" key="1">
    <citation type="submission" date="2025-08" db="UniProtKB">
        <authorList>
            <consortium name="Ensembl"/>
        </authorList>
    </citation>
    <scope>IDENTIFICATION</scope>
</reference>
<dbReference type="AlphaFoldDB" id="A0A8C4ZYB0"/>
<dbReference type="SUPFAM" id="SSF56112">
    <property type="entry name" value="Protein kinase-like (PK-like)"/>
    <property type="match status" value="1"/>
</dbReference>
<feature type="domain" description="Protein kinase" evidence="20">
    <location>
        <begin position="12"/>
        <end position="266"/>
    </location>
</feature>
<dbReference type="OMA" id="FELIEVC"/>
<dbReference type="CTD" id="83983"/>
<evidence type="ECO:0000256" key="5">
    <source>
        <dbReference type="ARBA" id="ARBA00022527"/>
    </source>
</evidence>
<dbReference type="GO" id="GO:0000226">
    <property type="term" value="P:microtubule cytoskeleton organization"/>
    <property type="evidence" value="ECO:0007669"/>
    <property type="project" value="TreeGrafter"/>
</dbReference>
<dbReference type="EC" id="2.7.11.1" evidence="3"/>
<evidence type="ECO:0000313" key="21">
    <source>
        <dbReference type="Ensembl" id="ENSGMOP00000021848.2"/>
    </source>
</evidence>
<dbReference type="PANTHER" id="PTHR24346">
    <property type="entry name" value="MAP/MICROTUBULE AFFINITY-REGULATING KINASE"/>
    <property type="match status" value="1"/>
</dbReference>
<feature type="binding site" evidence="18">
    <location>
        <position position="41"/>
    </location>
    <ligand>
        <name>ATP</name>
        <dbReference type="ChEBI" id="CHEBI:30616"/>
    </ligand>
</feature>
<dbReference type="GO" id="GO:0035556">
    <property type="term" value="P:intracellular signal transduction"/>
    <property type="evidence" value="ECO:0007669"/>
    <property type="project" value="TreeGrafter"/>
</dbReference>
<keyword evidence="8" id="KW-0479">Metal-binding</keyword>
<dbReference type="Gene3D" id="1.10.510.10">
    <property type="entry name" value="Transferase(Phosphotransferase) domain 1"/>
    <property type="match status" value="1"/>
</dbReference>
<evidence type="ECO:0000256" key="4">
    <source>
        <dbReference type="ARBA" id="ARBA00022473"/>
    </source>
</evidence>
<keyword evidence="15" id="KW-0744">Spermatogenesis</keyword>
<evidence type="ECO:0000313" key="22">
    <source>
        <dbReference type="Proteomes" id="UP000694546"/>
    </source>
</evidence>
<evidence type="ECO:0000256" key="17">
    <source>
        <dbReference type="ARBA" id="ARBA00048679"/>
    </source>
</evidence>
<evidence type="ECO:0000259" key="20">
    <source>
        <dbReference type="PROSITE" id="PS50011"/>
    </source>
</evidence>
<gene>
    <name evidence="21" type="primary">TSSK6</name>
</gene>
<comment type="catalytic activity">
    <reaction evidence="16">
        <text>L-threonyl-[protein] + ATP = O-phospho-L-threonyl-[protein] + ADP + H(+)</text>
        <dbReference type="Rhea" id="RHEA:46608"/>
        <dbReference type="Rhea" id="RHEA-COMP:11060"/>
        <dbReference type="Rhea" id="RHEA-COMP:11605"/>
        <dbReference type="ChEBI" id="CHEBI:15378"/>
        <dbReference type="ChEBI" id="CHEBI:30013"/>
        <dbReference type="ChEBI" id="CHEBI:30616"/>
        <dbReference type="ChEBI" id="CHEBI:61977"/>
        <dbReference type="ChEBI" id="CHEBI:456216"/>
        <dbReference type="EC" id="2.7.11.1"/>
    </reaction>
</comment>
<evidence type="ECO:0000256" key="1">
    <source>
        <dbReference type="ARBA" id="ARBA00001946"/>
    </source>
</evidence>
<dbReference type="PROSITE" id="PS50011">
    <property type="entry name" value="PROTEIN_KINASE_DOM"/>
    <property type="match status" value="1"/>
</dbReference>
<keyword evidence="14" id="KW-0832">Ubl conjugation</keyword>
<evidence type="ECO:0000256" key="11">
    <source>
        <dbReference type="ARBA" id="ARBA00022782"/>
    </source>
</evidence>
<keyword evidence="10" id="KW-0418">Kinase</keyword>
<keyword evidence="9 18" id="KW-0547">Nucleotide-binding</keyword>
<dbReference type="GO" id="GO:0007283">
    <property type="term" value="P:spermatogenesis"/>
    <property type="evidence" value="ECO:0007669"/>
    <property type="project" value="UniProtKB-KW"/>
</dbReference>
<evidence type="ECO:0000256" key="9">
    <source>
        <dbReference type="ARBA" id="ARBA00022741"/>
    </source>
</evidence>
<evidence type="ECO:0000256" key="3">
    <source>
        <dbReference type="ARBA" id="ARBA00012513"/>
    </source>
</evidence>
<name>A0A8C4ZYB0_GADMO</name>
<keyword evidence="11" id="KW-0221">Differentiation</keyword>
<proteinExistence type="inferred from homology"/>
<keyword evidence="4" id="KW-0217">Developmental protein</keyword>
<evidence type="ECO:0000256" key="10">
    <source>
        <dbReference type="ARBA" id="ARBA00022777"/>
    </source>
</evidence>
<dbReference type="Ensembl" id="ENSGMOT00000022366.2">
    <property type="protein sequence ID" value="ENSGMOP00000021848.2"/>
    <property type="gene ID" value="ENSGMOG00000020360.2"/>
</dbReference>
<evidence type="ECO:0000256" key="6">
    <source>
        <dbReference type="ARBA" id="ARBA00022553"/>
    </source>
</evidence>
<evidence type="ECO:0000256" key="7">
    <source>
        <dbReference type="ARBA" id="ARBA00022679"/>
    </source>
</evidence>
<evidence type="ECO:0000256" key="2">
    <source>
        <dbReference type="ARBA" id="ARBA00006692"/>
    </source>
</evidence>
<protein>
    <recommendedName>
        <fullName evidence="3">non-specific serine/threonine protein kinase</fullName>
        <ecNumber evidence="3">2.7.11.1</ecNumber>
    </recommendedName>
</protein>